<evidence type="ECO:0000313" key="5">
    <source>
        <dbReference type="EMBL" id="KAK6636724.1"/>
    </source>
</evidence>
<dbReference type="EMBL" id="JAWJWE010000004">
    <property type="protein sequence ID" value="KAK6636724.1"/>
    <property type="molecule type" value="Genomic_DNA"/>
</dbReference>
<protein>
    <recommendedName>
        <fullName evidence="4">CCDC174 alpha/beta GRSR domain-containing protein</fullName>
    </recommendedName>
</protein>
<dbReference type="GO" id="GO:0005634">
    <property type="term" value="C:nucleus"/>
    <property type="evidence" value="ECO:0007669"/>
    <property type="project" value="TreeGrafter"/>
</dbReference>
<dbReference type="PANTHER" id="PTHR15885">
    <property type="entry name" value="COILED-COIL DOMAIN-CONTAINING PROTEIN 174"/>
    <property type="match status" value="1"/>
</dbReference>
<dbReference type="InterPro" id="IPR057464">
    <property type="entry name" value="CCDC174_GRSR"/>
</dbReference>
<dbReference type="InterPro" id="IPR025066">
    <property type="entry name" value="CCDC174-like"/>
</dbReference>
<reference evidence="5 6" key="1">
    <citation type="submission" date="2023-10" db="EMBL/GenBank/DDBJ databases">
        <title>Genomes of two closely related lineages of the louse Polyplax serrata with different host specificities.</title>
        <authorList>
            <person name="Martinu J."/>
            <person name="Tarabai H."/>
            <person name="Stefka J."/>
            <person name="Hypsa V."/>
        </authorList>
    </citation>
    <scope>NUCLEOTIDE SEQUENCE [LARGE SCALE GENOMIC DNA]</scope>
    <source>
        <strain evidence="5">HR10_N</strain>
    </source>
</reference>
<dbReference type="AlphaFoldDB" id="A0AAN8P417"/>
<feature type="compositionally biased region" description="Basic and acidic residues" evidence="3">
    <location>
        <begin position="172"/>
        <end position="189"/>
    </location>
</feature>
<feature type="region of interest" description="Disordered" evidence="3">
    <location>
        <begin position="172"/>
        <end position="196"/>
    </location>
</feature>
<feature type="compositionally biased region" description="Acidic residues" evidence="3">
    <location>
        <begin position="124"/>
        <end position="133"/>
    </location>
</feature>
<organism evidence="5 6">
    <name type="scientific">Polyplax serrata</name>
    <name type="common">Common mouse louse</name>
    <dbReference type="NCBI Taxonomy" id="468196"/>
    <lineage>
        <taxon>Eukaryota</taxon>
        <taxon>Metazoa</taxon>
        <taxon>Ecdysozoa</taxon>
        <taxon>Arthropoda</taxon>
        <taxon>Hexapoda</taxon>
        <taxon>Insecta</taxon>
        <taxon>Pterygota</taxon>
        <taxon>Neoptera</taxon>
        <taxon>Paraneoptera</taxon>
        <taxon>Psocodea</taxon>
        <taxon>Troctomorpha</taxon>
        <taxon>Phthiraptera</taxon>
        <taxon>Anoplura</taxon>
        <taxon>Polyplacidae</taxon>
        <taxon>Polyplax</taxon>
    </lineage>
</organism>
<evidence type="ECO:0000259" key="4">
    <source>
        <dbReference type="Pfam" id="PF25449"/>
    </source>
</evidence>
<feature type="coiled-coil region" evidence="2">
    <location>
        <begin position="59"/>
        <end position="86"/>
    </location>
</feature>
<evidence type="ECO:0000256" key="2">
    <source>
        <dbReference type="SAM" id="Coils"/>
    </source>
</evidence>
<gene>
    <name evidence="5" type="ORF">RUM43_010387</name>
</gene>
<dbReference type="Proteomes" id="UP001372834">
    <property type="component" value="Unassembled WGS sequence"/>
</dbReference>
<feature type="region of interest" description="Disordered" evidence="3">
    <location>
        <begin position="119"/>
        <end position="141"/>
    </location>
</feature>
<dbReference type="PANTHER" id="PTHR15885:SF1">
    <property type="entry name" value="COILED-COIL DOMAIN-CONTAINING PROTEIN 174"/>
    <property type="match status" value="1"/>
</dbReference>
<dbReference type="Pfam" id="PF25449">
    <property type="entry name" value="CCDC174_GRSR"/>
    <property type="match status" value="1"/>
</dbReference>
<accession>A0AAN8P417</accession>
<keyword evidence="1 2" id="KW-0175">Coiled coil</keyword>
<feature type="domain" description="CCDC174 alpha/beta GRSR" evidence="4">
    <location>
        <begin position="148"/>
        <end position="176"/>
    </location>
</feature>
<comment type="caution">
    <text evidence="5">The sequence shown here is derived from an EMBL/GenBank/DDBJ whole genome shotgun (WGS) entry which is preliminary data.</text>
</comment>
<evidence type="ECO:0000256" key="1">
    <source>
        <dbReference type="ARBA" id="ARBA00023054"/>
    </source>
</evidence>
<evidence type="ECO:0000256" key="3">
    <source>
        <dbReference type="SAM" id="MobiDB-lite"/>
    </source>
</evidence>
<proteinExistence type="predicted"/>
<sequence length="272" mass="31343">MNSQKKIEINQSSLLGLKAELLRKKSEVSTAKYSQEINPPKIKKKKLVTKLDKANEGVIERDKRDAEEIQEELDELKKSQKVLEAKAKLYDNLVNDPGGTSNSNIDVSGFLVDFKQKCQGEPPKEEEEEEAESDSCYNNGEYSDEDEWVDFVDCLGRTKRCHRDDLEEMKKQDEKLNKSLHGDGEKKENTSINEKANEAELPQLCSEDMKREIMRQKWEEQERNLIDKKNVHYQDILFDGKCLFTYGKCYLCYILNIPSYVSAKNISSALIA</sequence>
<name>A0AAN8P417_POLSC</name>
<evidence type="ECO:0000313" key="6">
    <source>
        <dbReference type="Proteomes" id="UP001372834"/>
    </source>
</evidence>